<dbReference type="AlphaFoldDB" id="A0A4U7KST1"/>
<dbReference type="InterPro" id="IPR027417">
    <property type="entry name" value="P-loop_NTPase"/>
</dbReference>
<proteinExistence type="predicted"/>
<feature type="region of interest" description="Disordered" evidence="7">
    <location>
        <begin position="1"/>
        <end position="95"/>
    </location>
</feature>
<organism evidence="8 9">
    <name type="scientific">Sporisorium graminicola</name>
    <dbReference type="NCBI Taxonomy" id="280036"/>
    <lineage>
        <taxon>Eukaryota</taxon>
        <taxon>Fungi</taxon>
        <taxon>Dikarya</taxon>
        <taxon>Basidiomycota</taxon>
        <taxon>Ustilaginomycotina</taxon>
        <taxon>Ustilaginomycetes</taxon>
        <taxon>Ustilaginales</taxon>
        <taxon>Ustilaginaceae</taxon>
        <taxon>Sporisorium</taxon>
    </lineage>
</organism>
<feature type="region of interest" description="Disordered" evidence="7">
    <location>
        <begin position="730"/>
        <end position="787"/>
    </location>
</feature>
<keyword evidence="4" id="KW-0067">ATP-binding</keyword>
<dbReference type="EMBL" id="SRRM01000018">
    <property type="protein sequence ID" value="TKY86052.1"/>
    <property type="molecule type" value="Genomic_DNA"/>
</dbReference>
<feature type="region of interest" description="Disordered" evidence="7">
    <location>
        <begin position="570"/>
        <end position="680"/>
    </location>
</feature>
<feature type="compositionally biased region" description="Polar residues" evidence="7">
    <location>
        <begin position="20"/>
        <end position="41"/>
    </location>
</feature>
<evidence type="ECO:0000313" key="8">
    <source>
        <dbReference type="EMBL" id="TKY86052.1"/>
    </source>
</evidence>
<keyword evidence="3" id="KW-0227">DNA damage</keyword>
<dbReference type="GO" id="GO:0008821">
    <property type="term" value="F:crossover junction DNA endonuclease activity"/>
    <property type="evidence" value="ECO:0007669"/>
    <property type="project" value="TreeGrafter"/>
</dbReference>
<feature type="compositionally biased region" description="Low complexity" evidence="7">
    <location>
        <begin position="109"/>
        <end position="120"/>
    </location>
</feature>
<gene>
    <name evidence="8" type="ORF">EX895_004877</name>
</gene>
<dbReference type="Gene3D" id="3.40.50.300">
    <property type="entry name" value="P-loop containing nucleotide triphosphate hydrolases"/>
    <property type="match status" value="1"/>
</dbReference>
<evidence type="ECO:0000256" key="2">
    <source>
        <dbReference type="ARBA" id="ARBA00022741"/>
    </source>
</evidence>
<dbReference type="GO" id="GO:0005657">
    <property type="term" value="C:replication fork"/>
    <property type="evidence" value="ECO:0007669"/>
    <property type="project" value="TreeGrafter"/>
</dbReference>
<dbReference type="GO" id="GO:0033065">
    <property type="term" value="C:Rad51C-XRCC3 complex"/>
    <property type="evidence" value="ECO:0007669"/>
    <property type="project" value="TreeGrafter"/>
</dbReference>
<dbReference type="GO" id="GO:0000707">
    <property type="term" value="P:meiotic DNA recombinase assembly"/>
    <property type="evidence" value="ECO:0007669"/>
    <property type="project" value="TreeGrafter"/>
</dbReference>
<keyword evidence="6" id="KW-0539">Nucleus</keyword>
<keyword evidence="5" id="KW-0234">DNA repair</keyword>
<evidence type="ECO:0000256" key="6">
    <source>
        <dbReference type="ARBA" id="ARBA00023242"/>
    </source>
</evidence>
<dbReference type="SUPFAM" id="SSF52540">
    <property type="entry name" value="P-loop containing nucleoside triphosphate hydrolases"/>
    <property type="match status" value="1"/>
</dbReference>
<feature type="region of interest" description="Disordered" evidence="7">
    <location>
        <begin position="195"/>
        <end position="214"/>
    </location>
</feature>
<evidence type="ECO:0000256" key="5">
    <source>
        <dbReference type="ARBA" id="ARBA00023204"/>
    </source>
</evidence>
<dbReference type="PANTHER" id="PTHR46239">
    <property type="entry name" value="DNA REPAIR PROTEIN RAD51 HOMOLOG 3 RAD51C"/>
    <property type="match status" value="1"/>
</dbReference>
<dbReference type="GO" id="GO:0007131">
    <property type="term" value="P:reciprocal meiotic recombination"/>
    <property type="evidence" value="ECO:0007669"/>
    <property type="project" value="TreeGrafter"/>
</dbReference>
<reference evidence="8 9" key="1">
    <citation type="submission" date="2019-05" db="EMBL/GenBank/DDBJ databases">
        <title>Sporisorium graminicola CBS 10092 draft sequencing and annotation.</title>
        <authorList>
            <person name="Solano-Gonzalez S."/>
            <person name="Caddick M.X."/>
            <person name="Darby A."/>
        </authorList>
    </citation>
    <scope>NUCLEOTIDE SEQUENCE [LARGE SCALE GENOMIC DNA]</scope>
    <source>
        <strain evidence="8 9">CBS 10092</strain>
    </source>
</reference>
<evidence type="ECO:0000256" key="1">
    <source>
        <dbReference type="ARBA" id="ARBA00004123"/>
    </source>
</evidence>
<evidence type="ECO:0000256" key="4">
    <source>
        <dbReference type="ARBA" id="ARBA00022840"/>
    </source>
</evidence>
<dbReference type="Proteomes" id="UP000306050">
    <property type="component" value="Chromosome SGRAM_5"/>
</dbReference>
<dbReference type="InterPro" id="IPR052093">
    <property type="entry name" value="HR_Repair_Mediator"/>
</dbReference>
<feature type="compositionally biased region" description="Low complexity" evidence="7">
    <location>
        <begin position="1"/>
        <end position="17"/>
    </location>
</feature>
<dbReference type="GO" id="GO:0000400">
    <property type="term" value="F:four-way junction DNA binding"/>
    <property type="evidence" value="ECO:0007669"/>
    <property type="project" value="TreeGrafter"/>
</dbReference>
<dbReference type="KEGG" id="sgra:EX895_004877"/>
<evidence type="ECO:0000313" key="9">
    <source>
        <dbReference type="Proteomes" id="UP000306050"/>
    </source>
</evidence>
<comment type="subcellular location">
    <subcellularLocation>
        <location evidence="1">Nucleus</location>
    </subcellularLocation>
</comment>
<dbReference type="OrthoDB" id="5957327at2759"/>
<dbReference type="RefSeq" id="XP_029738037.1">
    <property type="nucleotide sequence ID" value="XM_029885471.1"/>
</dbReference>
<feature type="compositionally biased region" description="Polar residues" evidence="7">
    <location>
        <begin position="654"/>
        <end position="673"/>
    </location>
</feature>
<feature type="compositionally biased region" description="Pro residues" evidence="7">
    <location>
        <begin position="196"/>
        <end position="207"/>
    </location>
</feature>
<dbReference type="GO" id="GO:0033063">
    <property type="term" value="C:Rad51B-Rad51C-Rad51D-XRCC2 complex"/>
    <property type="evidence" value="ECO:0007669"/>
    <property type="project" value="TreeGrafter"/>
</dbReference>
<keyword evidence="9" id="KW-1185">Reference proteome</keyword>
<feature type="compositionally biased region" description="Polar residues" evidence="7">
    <location>
        <begin position="736"/>
        <end position="751"/>
    </location>
</feature>
<dbReference type="PANTHER" id="PTHR46239:SF1">
    <property type="entry name" value="DNA REPAIR PROTEIN RAD51 HOMOLOG 3"/>
    <property type="match status" value="1"/>
</dbReference>
<dbReference type="GeneID" id="40727772"/>
<feature type="region of interest" description="Disordered" evidence="7">
    <location>
        <begin position="109"/>
        <end position="153"/>
    </location>
</feature>
<evidence type="ECO:0000256" key="7">
    <source>
        <dbReference type="SAM" id="MobiDB-lite"/>
    </source>
</evidence>
<feature type="compositionally biased region" description="Low complexity" evidence="7">
    <location>
        <begin position="141"/>
        <end position="150"/>
    </location>
</feature>
<accession>A0A4U7KST1</accession>
<protein>
    <submittedName>
        <fullName evidence="8">Uncharacterized protein</fullName>
    </submittedName>
</protein>
<keyword evidence="2" id="KW-0547">Nucleotide-binding</keyword>
<dbReference type="GO" id="GO:0005524">
    <property type="term" value="F:ATP binding"/>
    <property type="evidence" value="ECO:0007669"/>
    <property type="project" value="UniProtKB-KW"/>
</dbReference>
<sequence>MQPAQAQSLSAAQPGPSYALQPTPTSSSSRMDASHQTSPTPESRHTRSHNSGLRLSHPPPPPSPSYRQQITPQSKRVRLSNHDADSTASATATSPLSQSLSILHHSYTSSTATAPGSSSSLPIVKPLSGISRPLPLPPTPSRSQRPLSPTTRHDLLIPMPQRSIQDFEQLLPPRPPPKTRFPRSNGPQRALLQAIPPQPPEPAPAPRMPAARDHSPLAPATEILSRRQGWCLTGFRSFDLDLDRIAEVVEREQARLDPNSGDQHCNQSALRDVSRADTPHLGLPDRGLPSGSILEVIGPPGSGKSSLILQFAVTERLRSLRRARESLTVPQQAVGFSNQPGQQDESSSTDSCFFSEDFWDAEVATADQVLLIDCEGALSPERVTDAVWSTVTSLWTSLRDQLPRHDGIDAEKLLDPSAHPASPPQQRSAMPEEVRRLVAAVLAGIHISRVTSLASLIALLHSLRPTDELPESQLRKAIPTALPPRTSLVAIDSLSYFVRTTGGSSQERKVAAQVMERIRDMLLRLQKPFEDRPPSEPTVESHEALRRRCVDAASKLCAPTIVFSNQLGVRRGRNESDASGRASPSVRPFLGAGPGGRGPHAASSRSEGSSMLAPLLNGSRPSQPARRRDERPAPSVALGGPEIWDDEDPPASSPRPQWQQQQLLGARNTTSQPMGHDRGWPPSFLGQDVWRMLLFRHGAFGHRYAQMVSVPPAVQSELSVLWAQTRERIEERARSRPTTANGPSEQQTQDEVGNAGGAGDVPMEQATEVQQVDQEQTSAATAQEFGAEQDQQMLEMLRQLRASLFRWRPFHVTSSGLIS</sequence>
<feature type="compositionally biased region" description="Polar residues" evidence="7">
    <location>
        <begin position="767"/>
        <end position="781"/>
    </location>
</feature>
<name>A0A4U7KST1_9BASI</name>
<evidence type="ECO:0000256" key="3">
    <source>
        <dbReference type="ARBA" id="ARBA00022763"/>
    </source>
</evidence>
<comment type="caution">
    <text evidence="8">The sequence shown here is derived from an EMBL/GenBank/DDBJ whole genome shotgun (WGS) entry which is preliminary data.</text>
</comment>